<dbReference type="SUPFAM" id="SSF50129">
    <property type="entry name" value="GroES-like"/>
    <property type="match status" value="1"/>
</dbReference>
<evidence type="ECO:0000256" key="1">
    <source>
        <dbReference type="ARBA" id="ARBA00001947"/>
    </source>
</evidence>
<dbReference type="InterPro" id="IPR002328">
    <property type="entry name" value="ADH_Zn_CS"/>
</dbReference>
<comment type="caution">
    <text evidence="8">The sequence shown here is derived from an EMBL/GenBank/DDBJ whole genome shotgun (WGS) entry which is preliminary data.</text>
</comment>
<evidence type="ECO:0000256" key="3">
    <source>
        <dbReference type="ARBA" id="ARBA00022833"/>
    </source>
</evidence>
<evidence type="ECO:0000259" key="6">
    <source>
        <dbReference type="Pfam" id="PF00107"/>
    </source>
</evidence>
<keyword evidence="2 5" id="KW-0479">Metal-binding</keyword>
<dbReference type="Pfam" id="PF00107">
    <property type="entry name" value="ADH_zinc_N"/>
    <property type="match status" value="1"/>
</dbReference>
<accession>A0A5N6KTE6</accession>
<dbReference type="AlphaFoldDB" id="A0A5N6KTE6"/>
<dbReference type="PANTHER" id="PTHR42813">
    <property type="entry name" value="ZINC-TYPE ALCOHOL DEHYDROGENASE-LIKE"/>
    <property type="match status" value="1"/>
</dbReference>
<keyword evidence="4" id="KW-0560">Oxidoreductase</keyword>
<protein>
    <recommendedName>
        <fullName evidence="10">Enoyl reductase (ER) domain-containing protein</fullName>
    </recommendedName>
</protein>
<evidence type="ECO:0000256" key="2">
    <source>
        <dbReference type="ARBA" id="ARBA00022723"/>
    </source>
</evidence>
<dbReference type="GO" id="GO:0016491">
    <property type="term" value="F:oxidoreductase activity"/>
    <property type="evidence" value="ECO:0007669"/>
    <property type="project" value="UniProtKB-KW"/>
</dbReference>
<gene>
    <name evidence="8" type="ORF">FH972_022843</name>
</gene>
<dbReference type="PROSITE" id="PS00059">
    <property type="entry name" value="ADH_ZINC"/>
    <property type="match status" value="1"/>
</dbReference>
<evidence type="ECO:0000313" key="9">
    <source>
        <dbReference type="Proteomes" id="UP000327013"/>
    </source>
</evidence>
<dbReference type="GO" id="GO:0008270">
    <property type="term" value="F:zinc ion binding"/>
    <property type="evidence" value="ECO:0007669"/>
    <property type="project" value="InterPro"/>
</dbReference>
<dbReference type="EMBL" id="VIBQ01000012">
    <property type="protein sequence ID" value="KAB8343255.1"/>
    <property type="molecule type" value="Genomic_DNA"/>
</dbReference>
<dbReference type="InterPro" id="IPR011032">
    <property type="entry name" value="GroES-like_sf"/>
</dbReference>
<dbReference type="PANTHER" id="PTHR42813:SF2">
    <property type="entry name" value="DEHYDROGENASE, ZINC-CONTAINING, PUTATIVE (AFU_ORTHOLOGUE AFUA_2G02810)-RELATED"/>
    <property type="match status" value="1"/>
</dbReference>
<evidence type="ECO:0008006" key="10">
    <source>
        <dbReference type="Google" id="ProtNLM"/>
    </source>
</evidence>
<dbReference type="InterPro" id="IPR013154">
    <property type="entry name" value="ADH-like_N"/>
</dbReference>
<dbReference type="InterPro" id="IPR036291">
    <property type="entry name" value="NAD(P)-bd_dom_sf"/>
</dbReference>
<dbReference type="CDD" id="cd08284">
    <property type="entry name" value="FDH_like_2"/>
    <property type="match status" value="1"/>
</dbReference>
<organism evidence="8 9">
    <name type="scientific">Carpinus fangiana</name>
    <dbReference type="NCBI Taxonomy" id="176857"/>
    <lineage>
        <taxon>Eukaryota</taxon>
        <taxon>Viridiplantae</taxon>
        <taxon>Streptophyta</taxon>
        <taxon>Embryophyta</taxon>
        <taxon>Tracheophyta</taxon>
        <taxon>Spermatophyta</taxon>
        <taxon>Magnoliopsida</taxon>
        <taxon>eudicotyledons</taxon>
        <taxon>Gunneridae</taxon>
        <taxon>Pentapetalae</taxon>
        <taxon>rosids</taxon>
        <taxon>fabids</taxon>
        <taxon>Fagales</taxon>
        <taxon>Betulaceae</taxon>
        <taxon>Carpinus</taxon>
    </lineage>
</organism>
<sequence length="355" mass="38868">MSGTMKAVVFKGPKEVQLEDRPLPTIEEPTDIVCKVRYTALCGSELHVFRGHQKSPTGFIMGHEFTGEVHEVGSAIKNFKKGDKVVSPFTLSCGECFYCKHGFSSRCSKGKLYGSAVLDGSQAEYVRVPLADSTLFLAPDDVPDKLLVLMADIFPTGFFGARNAFKDFSEAEAKEATVVVLGCGPVGLCALVNALDYKPKNLFAVDSVPSRLELAKQLGATDALNFQTDKEGMTKRILDASDGRGADIVIEVVGLSPALRMAFDMIRPWGVISSIGVHNAEIPWTAQEAYGKNLRVQQGRCPVRSVFPEALEKLREKHTKLDFMSDKIMPLSQAVEGYEIFDSMKAQKVVFEADK</sequence>
<evidence type="ECO:0000259" key="7">
    <source>
        <dbReference type="Pfam" id="PF08240"/>
    </source>
</evidence>
<dbReference type="Gene3D" id="3.90.180.10">
    <property type="entry name" value="Medium-chain alcohol dehydrogenases, catalytic domain"/>
    <property type="match status" value="1"/>
</dbReference>
<keyword evidence="9" id="KW-1185">Reference proteome</keyword>
<comment type="similarity">
    <text evidence="5">Belongs to the zinc-containing alcohol dehydrogenase family.</text>
</comment>
<dbReference type="SUPFAM" id="SSF51735">
    <property type="entry name" value="NAD(P)-binding Rossmann-fold domains"/>
    <property type="match status" value="1"/>
</dbReference>
<evidence type="ECO:0000256" key="5">
    <source>
        <dbReference type="RuleBase" id="RU361277"/>
    </source>
</evidence>
<evidence type="ECO:0000313" key="8">
    <source>
        <dbReference type="EMBL" id="KAB8343254.1"/>
    </source>
</evidence>
<dbReference type="Gene3D" id="3.40.50.720">
    <property type="entry name" value="NAD(P)-binding Rossmann-like Domain"/>
    <property type="match status" value="1"/>
</dbReference>
<reference evidence="8 9" key="1">
    <citation type="submission" date="2019-06" db="EMBL/GenBank/DDBJ databases">
        <title>A chromosomal-level reference genome of Carpinus fangiana (Coryloideae, Betulaceae).</title>
        <authorList>
            <person name="Yang X."/>
            <person name="Wang Z."/>
            <person name="Zhang L."/>
            <person name="Hao G."/>
            <person name="Liu J."/>
            <person name="Yang Y."/>
        </authorList>
    </citation>
    <scope>NUCLEOTIDE SEQUENCE [LARGE SCALE GENOMIC DNA]</scope>
    <source>
        <strain evidence="8">Cfa_2016G</strain>
        <tissue evidence="8">Leaf</tissue>
    </source>
</reference>
<dbReference type="Proteomes" id="UP000327013">
    <property type="component" value="Unassembled WGS sequence"/>
</dbReference>
<dbReference type="EMBL" id="VIBQ01000012">
    <property type="protein sequence ID" value="KAB8343254.1"/>
    <property type="molecule type" value="Genomic_DNA"/>
</dbReference>
<name>A0A5N6KTE6_9ROSI</name>
<dbReference type="InterPro" id="IPR013149">
    <property type="entry name" value="ADH-like_C"/>
</dbReference>
<evidence type="ECO:0000256" key="4">
    <source>
        <dbReference type="ARBA" id="ARBA00023002"/>
    </source>
</evidence>
<proteinExistence type="inferred from homology"/>
<comment type="cofactor">
    <cofactor evidence="1 5">
        <name>Zn(2+)</name>
        <dbReference type="ChEBI" id="CHEBI:29105"/>
    </cofactor>
</comment>
<dbReference type="OrthoDB" id="256333at2759"/>
<dbReference type="Pfam" id="PF08240">
    <property type="entry name" value="ADH_N"/>
    <property type="match status" value="1"/>
</dbReference>
<keyword evidence="3 5" id="KW-0862">Zinc</keyword>
<feature type="domain" description="Alcohol dehydrogenase-like C-terminal" evidence="6">
    <location>
        <begin position="185"/>
        <end position="314"/>
    </location>
</feature>
<feature type="domain" description="Alcohol dehydrogenase-like N-terminal" evidence="7">
    <location>
        <begin position="29"/>
        <end position="131"/>
    </location>
</feature>